<evidence type="ECO:0000313" key="2">
    <source>
        <dbReference type="Proteomes" id="UP001595690"/>
    </source>
</evidence>
<dbReference type="RefSeq" id="WP_382373398.1">
    <property type="nucleotide sequence ID" value="NZ_JBHRZI010000014.1"/>
</dbReference>
<evidence type="ECO:0000313" key="1">
    <source>
        <dbReference type="EMBL" id="MFC3893121.1"/>
    </source>
</evidence>
<dbReference type="Proteomes" id="UP001595690">
    <property type="component" value="Unassembled WGS sequence"/>
</dbReference>
<proteinExistence type="predicted"/>
<sequence>MPVPVDDLKLLLQSTRPEATLVLVAGSYVVAGSAELATKALRGALPVVTREELLERVGGWPVTDRDLDEAAATLSSAVDNLGG</sequence>
<organism evidence="1 2">
    <name type="scientific">Lentzea rhizosphaerae</name>
    <dbReference type="NCBI Taxonomy" id="2041025"/>
    <lineage>
        <taxon>Bacteria</taxon>
        <taxon>Bacillati</taxon>
        <taxon>Actinomycetota</taxon>
        <taxon>Actinomycetes</taxon>
        <taxon>Pseudonocardiales</taxon>
        <taxon>Pseudonocardiaceae</taxon>
        <taxon>Lentzea</taxon>
    </lineage>
</organism>
<gene>
    <name evidence="1" type="ORF">ACFOWZ_16730</name>
</gene>
<name>A0ABV8BVG2_9PSEU</name>
<protein>
    <submittedName>
        <fullName evidence="1">Uncharacterized protein</fullName>
    </submittedName>
</protein>
<accession>A0ABV8BVG2</accession>
<reference evidence="2" key="1">
    <citation type="journal article" date="2019" name="Int. J. Syst. Evol. Microbiol.">
        <title>The Global Catalogue of Microorganisms (GCM) 10K type strain sequencing project: providing services to taxonomists for standard genome sequencing and annotation.</title>
        <authorList>
            <consortium name="The Broad Institute Genomics Platform"/>
            <consortium name="The Broad Institute Genome Sequencing Center for Infectious Disease"/>
            <person name="Wu L."/>
            <person name="Ma J."/>
        </authorList>
    </citation>
    <scope>NUCLEOTIDE SEQUENCE [LARGE SCALE GENOMIC DNA]</scope>
    <source>
        <strain evidence="2">CGMCC 4.7405</strain>
    </source>
</reference>
<keyword evidence="2" id="KW-1185">Reference proteome</keyword>
<comment type="caution">
    <text evidence="1">The sequence shown here is derived from an EMBL/GenBank/DDBJ whole genome shotgun (WGS) entry which is preliminary data.</text>
</comment>
<dbReference type="EMBL" id="JBHRZI010000014">
    <property type="protein sequence ID" value="MFC3893121.1"/>
    <property type="molecule type" value="Genomic_DNA"/>
</dbReference>